<name>A0A9P5Z2I2_9AGAR</name>
<sequence length="228" mass="25113">MANKTLWISGSALIFTALLLSVIVSISLPFIRGLDIIRINTETLAGRRTDIRMGVWANCFYEVGVDFCGPTGLGYEVGIFAIAPIFVPQTITATWTRHFVIHPIATVFIFVAFLATLFTRSTLSTRSTIDLVAFAATLFATLMELIAFIIDIAVFAHTHSIVKIVDENVNGILVTVTSAGFWLTFVSLVLLVGASVTLFIGRRRDRKSSEGASYPMQPKTWTDKFHFA</sequence>
<comment type="caution">
    <text evidence="2">The sequence shown here is derived from an EMBL/GenBank/DDBJ whole genome shotgun (WGS) entry which is preliminary data.</text>
</comment>
<dbReference type="GO" id="GO:0035838">
    <property type="term" value="C:growing cell tip"/>
    <property type="evidence" value="ECO:0007669"/>
    <property type="project" value="TreeGrafter"/>
</dbReference>
<dbReference type="OrthoDB" id="2354757at2759"/>
<evidence type="ECO:0000313" key="3">
    <source>
        <dbReference type="Proteomes" id="UP000807469"/>
    </source>
</evidence>
<feature type="transmembrane region" description="Helical" evidence="1">
    <location>
        <begin position="99"/>
        <end position="119"/>
    </location>
</feature>
<feature type="transmembrane region" description="Helical" evidence="1">
    <location>
        <begin position="12"/>
        <end position="31"/>
    </location>
</feature>
<dbReference type="GO" id="GO:0032153">
    <property type="term" value="C:cell division site"/>
    <property type="evidence" value="ECO:0007669"/>
    <property type="project" value="TreeGrafter"/>
</dbReference>
<dbReference type="PANTHER" id="PTHR28013">
    <property type="entry name" value="PROTEIN DCV1-RELATED"/>
    <property type="match status" value="1"/>
</dbReference>
<dbReference type="Pfam" id="PF06687">
    <property type="entry name" value="SUR7"/>
    <property type="match status" value="1"/>
</dbReference>
<keyword evidence="1" id="KW-0812">Transmembrane</keyword>
<dbReference type="EMBL" id="MU155231">
    <property type="protein sequence ID" value="KAF9478565.1"/>
    <property type="molecule type" value="Genomic_DNA"/>
</dbReference>
<dbReference type="InterPro" id="IPR009571">
    <property type="entry name" value="SUR7/Rim9-like_fungi"/>
</dbReference>
<dbReference type="InterPro" id="IPR051380">
    <property type="entry name" value="pH-response_reg_palI/RIM9"/>
</dbReference>
<proteinExistence type="predicted"/>
<protein>
    <submittedName>
        <fullName evidence="2">Pali-domain-containing protein</fullName>
    </submittedName>
</protein>
<accession>A0A9P5Z2I2</accession>
<dbReference type="Proteomes" id="UP000807469">
    <property type="component" value="Unassembled WGS sequence"/>
</dbReference>
<dbReference type="GO" id="GO:0005886">
    <property type="term" value="C:plasma membrane"/>
    <property type="evidence" value="ECO:0007669"/>
    <property type="project" value="InterPro"/>
</dbReference>
<dbReference type="PANTHER" id="PTHR28013:SF4">
    <property type="entry name" value="MARVEL DOMAIN-CONTAINING PROTEIN"/>
    <property type="match status" value="1"/>
</dbReference>
<feature type="transmembrane region" description="Helical" evidence="1">
    <location>
        <begin position="176"/>
        <end position="200"/>
    </location>
</feature>
<feature type="transmembrane region" description="Helical" evidence="1">
    <location>
        <begin position="131"/>
        <end position="156"/>
    </location>
</feature>
<keyword evidence="1" id="KW-1133">Transmembrane helix</keyword>
<evidence type="ECO:0000313" key="2">
    <source>
        <dbReference type="EMBL" id="KAF9478565.1"/>
    </source>
</evidence>
<organism evidence="2 3">
    <name type="scientific">Pholiota conissans</name>
    <dbReference type="NCBI Taxonomy" id="109636"/>
    <lineage>
        <taxon>Eukaryota</taxon>
        <taxon>Fungi</taxon>
        <taxon>Dikarya</taxon>
        <taxon>Basidiomycota</taxon>
        <taxon>Agaricomycotina</taxon>
        <taxon>Agaricomycetes</taxon>
        <taxon>Agaricomycetidae</taxon>
        <taxon>Agaricales</taxon>
        <taxon>Agaricineae</taxon>
        <taxon>Strophariaceae</taxon>
        <taxon>Pholiota</taxon>
    </lineage>
</organism>
<keyword evidence="1" id="KW-0472">Membrane</keyword>
<dbReference type="AlphaFoldDB" id="A0A9P5Z2I2"/>
<keyword evidence="3" id="KW-1185">Reference proteome</keyword>
<evidence type="ECO:0000256" key="1">
    <source>
        <dbReference type="SAM" id="Phobius"/>
    </source>
</evidence>
<reference evidence="2" key="1">
    <citation type="submission" date="2020-11" db="EMBL/GenBank/DDBJ databases">
        <authorList>
            <consortium name="DOE Joint Genome Institute"/>
            <person name="Ahrendt S."/>
            <person name="Riley R."/>
            <person name="Andreopoulos W."/>
            <person name="Labutti K."/>
            <person name="Pangilinan J."/>
            <person name="Ruiz-Duenas F.J."/>
            <person name="Barrasa J.M."/>
            <person name="Sanchez-Garcia M."/>
            <person name="Camarero S."/>
            <person name="Miyauchi S."/>
            <person name="Serrano A."/>
            <person name="Linde D."/>
            <person name="Babiker R."/>
            <person name="Drula E."/>
            <person name="Ayuso-Fernandez I."/>
            <person name="Pacheco R."/>
            <person name="Padilla G."/>
            <person name="Ferreira P."/>
            <person name="Barriuso J."/>
            <person name="Kellner H."/>
            <person name="Castanera R."/>
            <person name="Alfaro M."/>
            <person name="Ramirez L."/>
            <person name="Pisabarro A.G."/>
            <person name="Kuo A."/>
            <person name="Tritt A."/>
            <person name="Lipzen A."/>
            <person name="He G."/>
            <person name="Yan M."/>
            <person name="Ng V."/>
            <person name="Cullen D."/>
            <person name="Martin F."/>
            <person name="Rosso M.-N."/>
            <person name="Henrissat B."/>
            <person name="Hibbett D."/>
            <person name="Martinez A.T."/>
            <person name="Grigoriev I.V."/>
        </authorList>
    </citation>
    <scope>NUCLEOTIDE SEQUENCE</scope>
    <source>
        <strain evidence="2">CIRM-BRFM 674</strain>
    </source>
</reference>
<gene>
    <name evidence="2" type="ORF">BDN70DRAFT_879795</name>
</gene>